<dbReference type="GO" id="GO:0030313">
    <property type="term" value="C:cell envelope"/>
    <property type="evidence" value="ECO:0007669"/>
    <property type="project" value="UniProtKB-SubCell"/>
</dbReference>
<dbReference type="InterPro" id="IPR051263">
    <property type="entry name" value="C-type_cytochrome_biogenesis"/>
</dbReference>
<dbReference type="PANTHER" id="PTHR47870:SF1">
    <property type="entry name" value="CYTOCHROME C-TYPE BIOGENESIS PROTEIN CCMH"/>
    <property type="match status" value="1"/>
</dbReference>
<dbReference type="EMBL" id="LAXI01000018">
    <property type="protein sequence ID" value="KRS15876.1"/>
    <property type="molecule type" value="Genomic_DNA"/>
</dbReference>
<evidence type="ECO:0000313" key="6">
    <source>
        <dbReference type="Proteomes" id="UP000325785"/>
    </source>
</evidence>
<evidence type="ECO:0000256" key="2">
    <source>
        <dbReference type="ARBA" id="ARBA00022748"/>
    </source>
</evidence>
<dbReference type="PATRIC" id="fig|540747.5.peg.2077"/>
<sequence length="408" mass="44558">MFFWIIITALALFCAAILGVAVLRGRAGAEPPAAYDLRVYRDQLKEVDRDLARGVINEEDAERLRAEVSRRILAADAKLREGGQAGGQPTWAGWAMTGLAVAGIGGGAVLLYSEMGAPGYTDVPLKGRIAASDAARANRQTQAEVEAQMPEAELPPDVSEDFLVLMEKLRETVEKRPEDQRGLALLVRNEAALGNLAAAYQAQQQLIDVKGDQATAPDYALLADLMVSAAGGYISQEAEAAIRAALEREPREPRARYYLGLYYMQVDRPDAAFRTWRTLLEESQPGAPWVPLIRSRIEEVAWRAGVEYQLPEMEDAPGPSAEDVEAAGELSDEDRADMIRGMVSRLSERLANEGGTAQEWARLIGAYGVLGQTDQARAIWEEAQQVFEGREAEMEMLRAAAQEAGVLE</sequence>
<dbReference type="Gene3D" id="1.25.40.10">
    <property type="entry name" value="Tetratricopeptide repeat domain"/>
    <property type="match status" value="1"/>
</dbReference>
<dbReference type="InterPro" id="IPR017560">
    <property type="entry name" value="Cyt_c_biogenesis_CcmI"/>
</dbReference>
<dbReference type="STRING" id="540747.SAMN04488031_11483"/>
<gene>
    <name evidence="4" type="ORF">RIdsm_02200</name>
    <name evidence="3" type="ORF">XM52_21535</name>
</gene>
<evidence type="ECO:0000313" key="3">
    <source>
        <dbReference type="EMBL" id="KRS15876.1"/>
    </source>
</evidence>
<keyword evidence="5" id="KW-1185">Reference proteome</keyword>
<dbReference type="Proteomes" id="UP000051401">
    <property type="component" value="Unassembled WGS sequence"/>
</dbReference>
<dbReference type="NCBIfam" id="TIGR03142">
    <property type="entry name" value="cytochro_ccmI"/>
    <property type="match status" value="1"/>
</dbReference>
<reference evidence="3 5" key="1">
    <citation type="submission" date="2015-04" db="EMBL/GenBank/DDBJ databases">
        <title>The draft genome sequence of Roseovarius indicus B108T.</title>
        <authorList>
            <person name="Li G."/>
            <person name="Lai Q."/>
            <person name="Shao Z."/>
            <person name="Yan P."/>
        </authorList>
    </citation>
    <scope>NUCLEOTIDE SEQUENCE [LARGE SCALE GENOMIC DNA]</scope>
    <source>
        <strain evidence="3 5">B108</strain>
    </source>
</reference>
<dbReference type="AlphaFoldDB" id="A0A0T5P4B0"/>
<dbReference type="RefSeq" id="WP_057819425.1">
    <property type="nucleotide sequence ID" value="NZ_CP031598.1"/>
</dbReference>
<reference evidence="4 6" key="2">
    <citation type="submission" date="2018-08" db="EMBL/GenBank/DDBJ databases">
        <title>Genetic Globetrotter - A new plasmid hitch-hiking vast phylogenetic and geographic distances.</title>
        <authorList>
            <person name="Vollmers J."/>
            <person name="Petersen J."/>
        </authorList>
    </citation>
    <scope>NUCLEOTIDE SEQUENCE [LARGE SCALE GENOMIC DNA]</scope>
    <source>
        <strain evidence="4 6">DSM 26383</strain>
    </source>
</reference>
<dbReference type="Proteomes" id="UP000325785">
    <property type="component" value="Chromosome"/>
</dbReference>
<dbReference type="InterPro" id="IPR011990">
    <property type="entry name" value="TPR-like_helical_dom_sf"/>
</dbReference>
<organism evidence="3 5">
    <name type="scientific">Roseovarius indicus</name>
    <dbReference type="NCBI Taxonomy" id="540747"/>
    <lineage>
        <taxon>Bacteria</taxon>
        <taxon>Pseudomonadati</taxon>
        <taxon>Pseudomonadota</taxon>
        <taxon>Alphaproteobacteria</taxon>
        <taxon>Rhodobacterales</taxon>
        <taxon>Roseobacteraceae</taxon>
        <taxon>Roseovarius</taxon>
    </lineage>
</organism>
<dbReference type="KEGG" id="rid:RIdsm_02200"/>
<evidence type="ECO:0000313" key="4">
    <source>
        <dbReference type="EMBL" id="QEW26401.1"/>
    </source>
</evidence>
<accession>A0A0T5P4B0</accession>
<keyword evidence="2" id="KW-0201">Cytochrome c-type biogenesis</keyword>
<name>A0A0T5P4B0_9RHOB</name>
<dbReference type="PANTHER" id="PTHR47870">
    <property type="entry name" value="CYTOCHROME C-TYPE BIOGENESIS PROTEIN CCMH"/>
    <property type="match status" value="1"/>
</dbReference>
<evidence type="ECO:0000313" key="5">
    <source>
        <dbReference type="Proteomes" id="UP000051401"/>
    </source>
</evidence>
<protein>
    <submittedName>
        <fullName evidence="3 4">Cytochrome C</fullName>
    </submittedName>
</protein>
<dbReference type="GO" id="GO:0017004">
    <property type="term" value="P:cytochrome complex assembly"/>
    <property type="evidence" value="ECO:0007669"/>
    <property type="project" value="UniProtKB-KW"/>
</dbReference>
<evidence type="ECO:0000256" key="1">
    <source>
        <dbReference type="ARBA" id="ARBA00004196"/>
    </source>
</evidence>
<dbReference type="EMBL" id="CP031598">
    <property type="protein sequence ID" value="QEW26401.1"/>
    <property type="molecule type" value="Genomic_DNA"/>
</dbReference>
<comment type="subcellular location">
    <subcellularLocation>
        <location evidence="1">Cell envelope</location>
    </subcellularLocation>
</comment>
<dbReference type="OrthoDB" id="9815847at2"/>
<dbReference type="SUPFAM" id="SSF48452">
    <property type="entry name" value="TPR-like"/>
    <property type="match status" value="1"/>
</dbReference>
<proteinExistence type="predicted"/>